<evidence type="ECO:0000256" key="6">
    <source>
        <dbReference type="PROSITE-ProRule" id="PRU00277"/>
    </source>
</evidence>
<dbReference type="SUPFAM" id="SSF54534">
    <property type="entry name" value="FKBP-like"/>
    <property type="match status" value="1"/>
</dbReference>
<keyword evidence="11" id="KW-1185">Reference proteome</keyword>
<keyword evidence="3 8" id="KW-0732">Signal</keyword>
<dbReference type="InterPro" id="IPR036944">
    <property type="entry name" value="PPIase_FKBP_N_sf"/>
</dbReference>
<evidence type="ECO:0000256" key="1">
    <source>
        <dbReference type="ARBA" id="ARBA00000971"/>
    </source>
</evidence>
<dbReference type="GO" id="GO:0003755">
    <property type="term" value="F:peptidyl-prolyl cis-trans isomerase activity"/>
    <property type="evidence" value="ECO:0007669"/>
    <property type="project" value="UniProtKB-UniRule"/>
</dbReference>
<dbReference type="Gene3D" id="1.10.287.460">
    <property type="entry name" value="Peptidyl-prolyl cis-trans isomerase, FKBP-type, N-terminal domain"/>
    <property type="match status" value="1"/>
</dbReference>
<evidence type="ECO:0000256" key="8">
    <source>
        <dbReference type="SAM" id="SignalP"/>
    </source>
</evidence>
<dbReference type="GO" id="GO:0006457">
    <property type="term" value="P:protein folding"/>
    <property type="evidence" value="ECO:0007669"/>
    <property type="project" value="InterPro"/>
</dbReference>
<evidence type="ECO:0000313" key="11">
    <source>
        <dbReference type="Proteomes" id="UP000501466"/>
    </source>
</evidence>
<accession>A0A6F8PMH8</accession>
<evidence type="ECO:0000313" key="10">
    <source>
        <dbReference type="EMBL" id="BBP43309.1"/>
    </source>
</evidence>
<sequence>MKKTLLIIALSAVTGLSYADESIKLETTQQQASYTLGTDLAKNFESQGIDIDTGALVQGMQDYLNKQPMKLTEEQMQSSIMALKKEMLAKQAAEKQKIAEANAKAGAEFMATNKKKPGVVTLPNGLQYLVLEEGQGESPAEGDYITANYKGTLIDGTEFDSSYNRGTPIEFQMGDVIQGWGEALKRMKPGAKWEIYVPPSLGYGAKGAGNIIGPNATLIFTIEFIMASKEKQSS</sequence>
<dbReference type="PROSITE" id="PS50059">
    <property type="entry name" value="FKBP_PPIASE"/>
    <property type="match status" value="1"/>
</dbReference>
<comment type="similarity">
    <text evidence="2 7">Belongs to the FKBP-type PPIase family.</text>
</comment>
<dbReference type="PRINTS" id="PR01730">
    <property type="entry name" value="INFPOTNTIATR"/>
</dbReference>
<evidence type="ECO:0000256" key="5">
    <source>
        <dbReference type="ARBA" id="ARBA00023235"/>
    </source>
</evidence>
<organism evidence="10 11">
    <name type="scientific">Thiosulfativibrio zosterae</name>
    <dbReference type="NCBI Taxonomy" id="2675053"/>
    <lineage>
        <taxon>Bacteria</taxon>
        <taxon>Pseudomonadati</taxon>
        <taxon>Pseudomonadota</taxon>
        <taxon>Gammaproteobacteria</taxon>
        <taxon>Thiotrichales</taxon>
        <taxon>Piscirickettsiaceae</taxon>
        <taxon>Thiosulfativibrio</taxon>
    </lineage>
</organism>
<gene>
    <name evidence="10" type="primary">mip</name>
    <name evidence="10" type="ORF">THMIRHAT_10550</name>
</gene>
<comment type="catalytic activity">
    <reaction evidence="1 6 7">
        <text>[protein]-peptidylproline (omega=180) = [protein]-peptidylproline (omega=0)</text>
        <dbReference type="Rhea" id="RHEA:16237"/>
        <dbReference type="Rhea" id="RHEA-COMP:10747"/>
        <dbReference type="Rhea" id="RHEA-COMP:10748"/>
        <dbReference type="ChEBI" id="CHEBI:83833"/>
        <dbReference type="ChEBI" id="CHEBI:83834"/>
        <dbReference type="EC" id="5.2.1.8"/>
    </reaction>
</comment>
<reference evidence="11" key="1">
    <citation type="submission" date="2019-11" db="EMBL/GenBank/DDBJ databases">
        <title>Isolation and characterization of two novel species in the genus Thiomicrorhabdus.</title>
        <authorList>
            <person name="Mochizuki J."/>
            <person name="Kojima H."/>
            <person name="Fukui M."/>
        </authorList>
    </citation>
    <scope>NUCLEOTIDE SEQUENCE [LARGE SCALE GENOMIC DNA]</scope>
    <source>
        <strain evidence="11">AkT22</strain>
    </source>
</reference>
<evidence type="ECO:0000256" key="3">
    <source>
        <dbReference type="ARBA" id="ARBA00022729"/>
    </source>
</evidence>
<dbReference type="InterPro" id="IPR000774">
    <property type="entry name" value="PPIase_FKBP_N"/>
</dbReference>
<proteinExistence type="inferred from homology"/>
<dbReference type="Pfam" id="PF01346">
    <property type="entry name" value="FKBP_N"/>
    <property type="match status" value="1"/>
</dbReference>
<feature type="chain" id="PRO_5026038631" description="Peptidyl-prolyl cis-trans isomerase" evidence="8">
    <location>
        <begin position="20"/>
        <end position="234"/>
    </location>
</feature>
<dbReference type="EC" id="5.2.1.8" evidence="7"/>
<name>A0A6F8PMH8_9GAMM</name>
<feature type="domain" description="PPIase FKBP-type" evidence="9">
    <location>
        <begin position="142"/>
        <end position="228"/>
    </location>
</feature>
<dbReference type="Pfam" id="PF00254">
    <property type="entry name" value="FKBP_C"/>
    <property type="match status" value="1"/>
</dbReference>
<feature type="signal peptide" evidence="8">
    <location>
        <begin position="1"/>
        <end position="19"/>
    </location>
</feature>
<dbReference type="Gene3D" id="3.10.50.40">
    <property type="match status" value="1"/>
</dbReference>
<dbReference type="AlphaFoldDB" id="A0A6F8PMH8"/>
<evidence type="ECO:0000259" key="9">
    <source>
        <dbReference type="PROSITE" id="PS50059"/>
    </source>
</evidence>
<evidence type="ECO:0000256" key="4">
    <source>
        <dbReference type="ARBA" id="ARBA00023110"/>
    </source>
</evidence>
<dbReference type="Proteomes" id="UP000501466">
    <property type="component" value="Chromosome"/>
</dbReference>
<dbReference type="GO" id="GO:0016020">
    <property type="term" value="C:membrane"/>
    <property type="evidence" value="ECO:0007669"/>
    <property type="project" value="InterPro"/>
</dbReference>
<keyword evidence="5 6" id="KW-0413">Isomerase</keyword>
<dbReference type="InterPro" id="IPR046357">
    <property type="entry name" value="PPIase_dom_sf"/>
</dbReference>
<protein>
    <recommendedName>
        <fullName evidence="7">Peptidyl-prolyl cis-trans isomerase</fullName>
        <ecNumber evidence="7">5.2.1.8</ecNumber>
    </recommendedName>
</protein>
<dbReference type="PANTHER" id="PTHR43811:SF19">
    <property type="entry name" value="39 KDA FK506-BINDING NUCLEAR PROTEIN"/>
    <property type="match status" value="1"/>
</dbReference>
<dbReference type="RefSeq" id="WP_173291124.1">
    <property type="nucleotide sequence ID" value="NZ_AP021888.1"/>
</dbReference>
<dbReference type="InterPro" id="IPR001179">
    <property type="entry name" value="PPIase_FKBP_dom"/>
</dbReference>
<dbReference type="InterPro" id="IPR008104">
    <property type="entry name" value="INFPOTNTIATR"/>
</dbReference>
<dbReference type="FunFam" id="3.10.50.40:FF:000006">
    <property type="entry name" value="Peptidyl-prolyl cis-trans isomerase"/>
    <property type="match status" value="1"/>
</dbReference>
<dbReference type="KEGG" id="tzo:THMIRHAT_10550"/>
<evidence type="ECO:0000256" key="2">
    <source>
        <dbReference type="ARBA" id="ARBA00006577"/>
    </source>
</evidence>
<keyword evidence="4 6" id="KW-0697">Rotamase</keyword>
<dbReference type="EMBL" id="AP021888">
    <property type="protein sequence ID" value="BBP43309.1"/>
    <property type="molecule type" value="Genomic_DNA"/>
</dbReference>
<dbReference type="PANTHER" id="PTHR43811">
    <property type="entry name" value="FKBP-TYPE PEPTIDYL-PROLYL CIS-TRANS ISOMERASE FKPA"/>
    <property type="match status" value="1"/>
</dbReference>
<evidence type="ECO:0000256" key="7">
    <source>
        <dbReference type="RuleBase" id="RU003915"/>
    </source>
</evidence>